<evidence type="ECO:0000313" key="3">
    <source>
        <dbReference type="Proteomes" id="UP001054837"/>
    </source>
</evidence>
<feature type="transmembrane region" description="Helical" evidence="1">
    <location>
        <begin position="93"/>
        <end position="112"/>
    </location>
</feature>
<reference evidence="2 3" key="1">
    <citation type="submission" date="2021-06" db="EMBL/GenBank/DDBJ databases">
        <title>Caerostris darwini draft genome.</title>
        <authorList>
            <person name="Kono N."/>
            <person name="Arakawa K."/>
        </authorList>
    </citation>
    <scope>NUCLEOTIDE SEQUENCE [LARGE SCALE GENOMIC DNA]</scope>
</reference>
<evidence type="ECO:0000256" key="1">
    <source>
        <dbReference type="SAM" id="Phobius"/>
    </source>
</evidence>
<dbReference type="AlphaFoldDB" id="A0AAV4VI54"/>
<accession>A0AAV4VI54</accession>
<dbReference type="EMBL" id="BPLQ01013109">
    <property type="protein sequence ID" value="GIY69821.1"/>
    <property type="molecule type" value="Genomic_DNA"/>
</dbReference>
<keyword evidence="3" id="KW-1185">Reference proteome</keyword>
<keyword evidence="1" id="KW-1133">Transmembrane helix</keyword>
<proteinExistence type="predicted"/>
<evidence type="ECO:0000313" key="2">
    <source>
        <dbReference type="EMBL" id="GIY69821.1"/>
    </source>
</evidence>
<name>A0AAV4VI54_9ARAC</name>
<protein>
    <submittedName>
        <fullName evidence="2">Uncharacterized protein</fullName>
    </submittedName>
</protein>
<keyword evidence="1" id="KW-0812">Transmembrane</keyword>
<sequence length="121" mass="14159">MSTVAQRKTQRGLIRASDAIRKEEKYAQIQERDRRETTRGLIRASDAIRKEGKYAQILERVRRKSPRGIIRASDDIRKEGKYAQILERGKRTFLFFFICLKYLYGLSLLLGFRGRSSTETT</sequence>
<comment type="caution">
    <text evidence="2">The sequence shown here is derived from an EMBL/GenBank/DDBJ whole genome shotgun (WGS) entry which is preliminary data.</text>
</comment>
<keyword evidence="1" id="KW-0472">Membrane</keyword>
<gene>
    <name evidence="2" type="ORF">CDAR_2061</name>
</gene>
<dbReference type="Proteomes" id="UP001054837">
    <property type="component" value="Unassembled WGS sequence"/>
</dbReference>
<organism evidence="2 3">
    <name type="scientific">Caerostris darwini</name>
    <dbReference type="NCBI Taxonomy" id="1538125"/>
    <lineage>
        <taxon>Eukaryota</taxon>
        <taxon>Metazoa</taxon>
        <taxon>Ecdysozoa</taxon>
        <taxon>Arthropoda</taxon>
        <taxon>Chelicerata</taxon>
        <taxon>Arachnida</taxon>
        <taxon>Araneae</taxon>
        <taxon>Araneomorphae</taxon>
        <taxon>Entelegynae</taxon>
        <taxon>Araneoidea</taxon>
        <taxon>Araneidae</taxon>
        <taxon>Caerostris</taxon>
    </lineage>
</organism>